<evidence type="ECO:0000313" key="1">
    <source>
        <dbReference type="EMBL" id="KZN39603.1"/>
    </source>
</evidence>
<sequence>MRGNRLDYNDALKAFALCCDDTREEALSVLASTPQGQGCLRLTSTMFKEVLQSAIEDKVSIDELEFWATILLQRDDYDVGDLEGSLYALSEPELMGGLDKVKIARLLTLLD</sequence>
<reference evidence="1 2" key="1">
    <citation type="submission" date="2013-07" db="EMBL/GenBank/DDBJ databases">
        <title>Comparative Genomic and Metabolomic Analysis of Twelve Strains of Pseudoalteromonas luteoviolacea.</title>
        <authorList>
            <person name="Vynne N.G."/>
            <person name="Mansson M."/>
            <person name="Gram L."/>
        </authorList>
    </citation>
    <scope>NUCLEOTIDE SEQUENCE [LARGE SCALE GENOMIC DNA]</scope>
    <source>
        <strain evidence="1 2">DSM 6061</strain>
    </source>
</reference>
<dbReference type="Proteomes" id="UP000076643">
    <property type="component" value="Unassembled WGS sequence"/>
</dbReference>
<protein>
    <submittedName>
        <fullName evidence="1">Uncharacterized protein</fullName>
    </submittedName>
</protein>
<comment type="caution">
    <text evidence="1">The sequence shown here is derived from an EMBL/GenBank/DDBJ whole genome shotgun (WGS) entry which is preliminary data.</text>
</comment>
<organism evidence="1 2">
    <name type="scientific">Pseudoalteromonas luteoviolacea DSM 6061</name>
    <dbReference type="NCBI Taxonomy" id="1365250"/>
    <lineage>
        <taxon>Bacteria</taxon>
        <taxon>Pseudomonadati</taxon>
        <taxon>Pseudomonadota</taxon>
        <taxon>Gammaproteobacteria</taxon>
        <taxon>Alteromonadales</taxon>
        <taxon>Pseudoalteromonadaceae</taxon>
        <taxon>Pseudoalteromonas</taxon>
    </lineage>
</organism>
<dbReference type="PATRIC" id="fig|1365250.3.peg.2107"/>
<dbReference type="EMBL" id="AUYB01000099">
    <property type="protein sequence ID" value="KZN39603.1"/>
    <property type="molecule type" value="Genomic_DNA"/>
</dbReference>
<dbReference type="RefSeq" id="WP_063355741.1">
    <property type="nucleotide sequence ID" value="NZ_AQHB01000039.1"/>
</dbReference>
<gene>
    <name evidence="1" type="ORF">N475_14400</name>
</gene>
<proteinExistence type="predicted"/>
<name>A0A166X4R4_9GAMM</name>
<keyword evidence="2" id="KW-1185">Reference proteome</keyword>
<dbReference type="AlphaFoldDB" id="A0A166X4R4"/>
<evidence type="ECO:0000313" key="2">
    <source>
        <dbReference type="Proteomes" id="UP000076643"/>
    </source>
</evidence>
<accession>A0A166X4R4</accession>